<protein>
    <submittedName>
        <fullName evidence="4">HD domain-containing protein</fullName>
    </submittedName>
</protein>
<evidence type="ECO:0000256" key="2">
    <source>
        <dbReference type="ARBA" id="ARBA00022801"/>
    </source>
</evidence>
<proteinExistence type="predicted"/>
<dbReference type="InterPro" id="IPR006674">
    <property type="entry name" value="HD_domain"/>
</dbReference>
<gene>
    <name evidence="4" type="ORF">ABE541_24170</name>
</gene>
<dbReference type="InterPro" id="IPR039356">
    <property type="entry name" value="YfbR/HDDC2"/>
</dbReference>
<keyword evidence="1" id="KW-0479">Metal-binding</keyword>
<dbReference type="Pfam" id="PF13023">
    <property type="entry name" value="HD_3"/>
    <property type="match status" value="1"/>
</dbReference>
<evidence type="ECO:0000313" key="4">
    <source>
        <dbReference type="EMBL" id="MEN5380383.1"/>
    </source>
</evidence>
<evidence type="ECO:0000259" key="3">
    <source>
        <dbReference type="Pfam" id="PF13023"/>
    </source>
</evidence>
<dbReference type="EMBL" id="JBDJNQ010000016">
    <property type="protein sequence ID" value="MEN5380383.1"/>
    <property type="molecule type" value="Genomic_DNA"/>
</dbReference>
<name>A0ABV0C1H6_9SPHI</name>
<sequence>MTNQIKIEQLSAILEVLQLAEKLKFELRHSWLSNGRQESVAEHTWRMSLMAVLIEPLLGKKIDLARLLKMIIIHDLVEAEAGDVSVLDQIRNPEINKIKLKNEEKAIENIREMLSKSNGQEIYDLFYEFEEKSTFEAKVANAIDKLEVQLQHNHADINTWEEIEYDLSFVIGKHVQFDETFTLLKDLIEKQAEQKLQIAGFDILEIRDRALTNFN</sequence>
<keyword evidence="2" id="KW-0378">Hydrolase</keyword>
<dbReference type="SUPFAM" id="SSF109604">
    <property type="entry name" value="HD-domain/PDEase-like"/>
    <property type="match status" value="1"/>
</dbReference>
<dbReference type="Proteomes" id="UP001409291">
    <property type="component" value="Unassembled WGS sequence"/>
</dbReference>
<evidence type="ECO:0000256" key="1">
    <source>
        <dbReference type="ARBA" id="ARBA00022723"/>
    </source>
</evidence>
<dbReference type="PANTHER" id="PTHR11845">
    <property type="entry name" value="5'-DEOXYNUCLEOTIDASE HDDC2"/>
    <property type="match status" value="1"/>
</dbReference>
<accession>A0ABV0C1H6</accession>
<organism evidence="4 5">
    <name type="scientific">Sphingobacterium kitahiroshimense</name>
    <dbReference type="NCBI Taxonomy" id="470446"/>
    <lineage>
        <taxon>Bacteria</taxon>
        <taxon>Pseudomonadati</taxon>
        <taxon>Bacteroidota</taxon>
        <taxon>Sphingobacteriia</taxon>
        <taxon>Sphingobacteriales</taxon>
        <taxon>Sphingobacteriaceae</taxon>
        <taxon>Sphingobacterium</taxon>
    </lineage>
</organism>
<comment type="caution">
    <text evidence="4">The sequence shown here is derived from an EMBL/GenBank/DDBJ whole genome shotgun (WGS) entry which is preliminary data.</text>
</comment>
<reference evidence="4 5" key="1">
    <citation type="submission" date="2024-04" db="EMBL/GenBank/DDBJ databases">
        <title>WGS of bacteria from Torrens River.</title>
        <authorList>
            <person name="Wyrsch E.R."/>
            <person name="Drigo B."/>
        </authorList>
    </citation>
    <scope>NUCLEOTIDE SEQUENCE [LARGE SCALE GENOMIC DNA]</scope>
    <source>
        <strain evidence="4 5">TWI391</strain>
    </source>
</reference>
<dbReference type="RefSeq" id="WP_346583243.1">
    <property type="nucleotide sequence ID" value="NZ_JBDJLH010000015.1"/>
</dbReference>
<evidence type="ECO:0000313" key="5">
    <source>
        <dbReference type="Proteomes" id="UP001409291"/>
    </source>
</evidence>
<keyword evidence="5" id="KW-1185">Reference proteome</keyword>
<dbReference type="Gene3D" id="1.10.3210.10">
    <property type="entry name" value="Hypothetical protein af1432"/>
    <property type="match status" value="1"/>
</dbReference>
<feature type="domain" description="HD" evidence="3">
    <location>
        <begin position="20"/>
        <end position="177"/>
    </location>
</feature>
<dbReference type="PANTHER" id="PTHR11845:SF13">
    <property type="entry name" value="5'-DEOXYNUCLEOTIDASE HDDC2"/>
    <property type="match status" value="1"/>
</dbReference>